<evidence type="ECO:0000313" key="3">
    <source>
        <dbReference type="Proteomes" id="UP000712281"/>
    </source>
</evidence>
<dbReference type="EMBL" id="QGKW02000717">
    <property type="protein sequence ID" value="KAF2596234.1"/>
    <property type="molecule type" value="Genomic_DNA"/>
</dbReference>
<sequence>MTSDQSKVEENKIGTQERVIMISLARISTMMACDYSIDEDMALRWWLVAHAGTYQW</sequence>
<gene>
    <name evidence="2" type="ORF">F2Q68_00009838</name>
    <name evidence="1" type="ORF">F2Q70_00016870</name>
</gene>
<reference evidence="2" key="1">
    <citation type="submission" date="2019-12" db="EMBL/GenBank/DDBJ databases">
        <title>Genome sequencing and annotation of Brassica cretica.</title>
        <authorList>
            <person name="Studholme D.J."/>
            <person name="Sarris P.F."/>
        </authorList>
    </citation>
    <scope>NUCLEOTIDE SEQUENCE</scope>
    <source>
        <strain evidence="2">PFS-001/15</strain>
        <strain evidence="1">PFS-102/07</strain>
        <tissue evidence="2">Leaf</tissue>
    </source>
</reference>
<organism evidence="2 3">
    <name type="scientific">Brassica cretica</name>
    <name type="common">Mustard</name>
    <dbReference type="NCBI Taxonomy" id="69181"/>
    <lineage>
        <taxon>Eukaryota</taxon>
        <taxon>Viridiplantae</taxon>
        <taxon>Streptophyta</taxon>
        <taxon>Embryophyta</taxon>
        <taxon>Tracheophyta</taxon>
        <taxon>Spermatophyta</taxon>
        <taxon>Magnoliopsida</taxon>
        <taxon>eudicotyledons</taxon>
        <taxon>Gunneridae</taxon>
        <taxon>Pentapetalae</taxon>
        <taxon>rosids</taxon>
        <taxon>malvids</taxon>
        <taxon>Brassicales</taxon>
        <taxon>Brassicaceae</taxon>
        <taxon>Brassiceae</taxon>
        <taxon>Brassica</taxon>
    </lineage>
</organism>
<dbReference type="EMBL" id="QGKY02001250">
    <property type="protein sequence ID" value="KAF2561613.1"/>
    <property type="molecule type" value="Genomic_DNA"/>
</dbReference>
<accession>A0A8S9KMY6</accession>
<name>A0A8S9KMY6_BRACR</name>
<evidence type="ECO:0000313" key="1">
    <source>
        <dbReference type="EMBL" id="KAF2561613.1"/>
    </source>
</evidence>
<comment type="caution">
    <text evidence="2">The sequence shown here is derived from an EMBL/GenBank/DDBJ whole genome shotgun (WGS) entry which is preliminary data.</text>
</comment>
<proteinExistence type="predicted"/>
<evidence type="ECO:0000313" key="2">
    <source>
        <dbReference type="EMBL" id="KAF2596234.1"/>
    </source>
</evidence>
<dbReference type="Proteomes" id="UP000712281">
    <property type="component" value="Unassembled WGS sequence"/>
</dbReference>
<dbReference type="AlphaFoldDB" id="A0A8S9KMY6"/>
<protein>
    <submittedName>
        <fullName evidence="2">Uncharacterized protein</fullName>
    </submittedName>
</protein>